<dbReference type="Pfam" id="PF01381">
    <property type="entry name" value="HTH_3"/>
    <property type="match status" value="1"/>
</dbReference>
<dbReference type="InterPro" id="IPR010982">
    <property type="entry name" value="Lambda_DNA-bd_dom_sf"/>
</dbReference>
<evidence type="ECO:0000259" key="2">
    <source>
        <dbReference type="PROSITE" id="PS50943"/>
    </source>
</evidence>
<dbReference type="AlphaFoldDB" id="A0A6N4TDI0"/>
<dbReference type="PANTHER" id="PTHR46558">
    <property type="entry name" value="TRACRIPTIONAL REGULATORY PROTEIN-RELATED-RELATED"/>
    <property type="match status" value="1"/>
</dbReference>
<dbReference type="KEGG" id="aarg:Aargi30884_01090"/>
<sequence>MENTMTDKYRRAIIQRIKDLRKERGITQIQMADKIGVKQSHISRMESGNHRISIDFLIVVITEGLEMSLHEFFKEELHVN</sequence>
<dbReference type="InterPro" id="IPR001387">
    <property type="entry name" value="Cro/C1-type_HTH"/>
</dbReference>
<evidence type="ECO:0000256" key="1">
    <source>
        <dbReference type="ARBA" id="ARBA00023125"/>
    </source>
</evidence>
<evidence type="ECO:0000313" key="4">
    <source>
        <dbReference type="Proteomes" id="UP000464754"/>
    </source>
</evidence>
<proteinExistence type="predicted"/>
<dbReference type="SUPFAM" id="SSF47413">
    <property type="entry name" value="lambda repressor-like DNA-binding domains"/>
    <property type="match status" value="1"/>
</dbReference>
<dbReference type="CDD" id="cd00093">
    <property type="entry name" value="HTH_XRE"/>
    <property type="match status" value="1"/>
</dbReference>
<keyword evidence="1" id="KW-0238">DNA-binding</keyword>
<dbReference type="GO" id="GO:0003677">
    <property type="term" value="F:DNA binding"/>
    <property type="evidence" value="ECO:0007669"/>
    <property type="project" value="UniProtKB-KW"/>
</dbReference>
<dbReference type="EMBL" id="AP019695">
    <property type="protein sequence ID" value="BBK21206.1"/>
    <property type="molecule type" value="Genomic_DNA"/>
</dbReference>
<dbReference type="Proteomes" id="UP000464754">
    <property type="component" value="Chromosome"/>
</dbReference>
<accession>A0A6N4TDI0</accession>
<dbReference type="Gene3D" id="1.10.260.40">
    <property type="entry name" value="lambda repressor-like DNA-binding domains"/>
    <property type="match status" value="1"/>
</dbReference>
<protein>
    <recommendedName>
        <fullName evidence="2">HTH cro/C1-type domain-containing protein</fullName>
    </recommendedName>
</protein>
<reference evidence="4" key="1">
    <citation type="submission" date="2019-05" db="EMBL/GenBank/DDBJ databases">
        <title>Complete genome sequencing of Absiella argi strain JCM 30884.</title>
        <authorList>
            <person name="Sakamoto M."/>
            <person name="Murakami T."/>
            <person name="Mori H."/>
        </authorList>
    </citation>
    <scope>NUCLEOTIDE SEQUENCE [LARGE SCALE GENOMIC DNA]</scope>
    <source>
        <strain evidence="4">JCM 30884</strain>
    </source>
</reference>
<feature type="domain" description="HTH cro/C1-type" evidence="2">
    <location>
        <begin position="17"/>
        <end position="72"/>
    </location>
</feature>
<dbReference type="PANTHER" id="PTHR46558:SF4">
    <property type="entry name" value="DNA-BIDING PHAGE PROTEIN"/>
    <property type="match status" value="1"/>
</dbReference>
<evidence type="ECO:0000313" key="3">
    <source>
        <dbReference type="EMBL" id="BBK21206.1"/>
    </source>
</evidence>
<dbReference type="PROSITE" id="PS50943">
    <property type="entry name" value="HTH_CROC1"/>
    <property type="match status" value="1"/>
</dbReference>
<name>A0A6N4TDI0_9FIRM</name>
<organism evidence="3 4">
    <name type="scientific">Amedibacterium intestinale</name>
    <dbReference type="NCBI Taxonomy" id="2583452"/>
    <lineage>
        <taxon>Bacteria</taxon>
        <taxon>Bacillati</taxon>
        <taxon>Bacillota</taxon>
        <taxon>Erysipelotrichia</taxon>
        <taxon>Erysipelotrichales</taxon>
        <taxon>Erysipelotrichaceae</taxon>
        <taxon>Amedibacterium</taxon>
    </lineage>
</organism>
<gene>
    <name evidence="3" type="ORF">Aargi30884_01090</name>
</gene>
<keyword evidence="4" id="KW-1185">Reference proteome</keyword>
<dbReference type="SMART" id="SM00530">
    <property type="entry name" value="HTH_XRE"/>
    <property type="match status" value="1"/>
</dbReference>
<dbReference type="RefSeq" id="WP_232057297.1">
    <property type="nucleotide sequence ID" value="NZ_AP019695.1"/>
</dbReference>